<evidence type="ECO:0000313" key="6">
    <source>
        <dbReference type="Proteomes" id="UP000887320"/>
    </source>
</evidence>
<dbReference type="Pfam" id="PF12833">
    <property type="entry name" value="HTH_18"/>
    <property type="match status" value="1"/>
</dbReference>
<dbReference type="SUPFAM" id="SSF46689">
    <property type="entry name" value="Homeodomain-like"/>
    <property type="match status" value="2"/>
</dbReference>
<dbReference type="InterPro" id="IPR018060">
    <property type="entry name" value="HTH_AraC"/>
</dbReference>
<reference evidence="5" key="1">
    <citation type="submission" date="2021-07" db="EMBL/GenBank/DDBJ databases">
        <authorList>
            <person name="Fernandez M."/>
            <person name="Pereira P."/>
            <person name="Torres Tejerizo G.A."/>
            <person name="Gonzalez P."/>
            <person name="Agostini E."/>
        </authorList>
    </citation>
    <scope>NUCLEOTIDE SEQUENCE</scope>
    <source>
        <strain evidence="5">SFC 500-1A</strain>
    </source>
</reference>
<dbReference type="AlphaFoldDB" id="A0A8X8GH67"/>
<evidence type="ECO:0000256" key="3">
    <source>
        <dbReference type="ARBA" id="ARBA00023163"/>
    </source>
</evidence>
<dbReference type="EMBL" id="JAHWXT010000001">
    <property type="protein sequence ID" value="MCF0263692.1"/>
    <property type="molecule type" value="Genomic_DNA"/>
</dbReference>
<comment type="caution">
    <text evidence="5">The sequence shown here is derived from an EMBL/GenBank/DDBJ whole genome shotgun (WGS) entry which is preliminary data.</text>
</comment>
<keyword evidence="2" id="KW-0238">DNA-binding</keyword>
<sequence>MAQSNLYKLPAKYWMGRIAIGYGIGYFEGAVGDNSPHRHHAHQLSFAKQQGERIQVIADDYCIWSSGVYIAANTLHHLQPGTYCSIYIDQTHFLADVIQHYLQAYLQPDSSITTLPESLVSILRAYFIEQDQTFESFQKLLSYCSESNFKAQSVREERLAKFLILNHQQNLTVKQIATQFNLSESRFSHWFSDNFGISYRSYRKWLRLLQSFQAIDQDINLTSIAHHAHFSDQAHFSRTCKQMFGIQPSLLKFIPSIEQMPILLLSD</sequence>
<dbReference type="PANTHER" id="PTHR43280:SF2">
    <property type="entry name" value="HTH-TYPE TRANSCRIPTIONAL REGULATOR EXSA"/>
    <property type="match status" value="1"/>
</dbReference>
<dbReference type="GO" id="GO:0043565">
    <property type="term" value="F:sequence-specific DNA binding"/>
    <property type="evidence" value="ECO:0007669"/>
    <property type="project" value="InterPro"/>
</dbReference>
<evidence type="ECO:0000256" key="2">
    <source>
        <dbReference type="ARBA" id="ARBA00023125"/>
    </source>
</evidence>
<protein>
    <submittedName>
        <fullName evidence="5">AraC family transcriptional regulator</fullName>
    </submittedName>
</protein>
<keyword evidence="3" id="KW-0804">Transcription</keyword>
<proteinExistence type="predicted"/>
<feature type="domain" description="HTH araC/xylS-type" evidence="4">
    <location>
        <begin position="157"/>
        <end position="254"/>
    </location>
</feature>
<accession>A0A8X8GH67</accession>
<dbReference type="InterPro" id="IPR009057">
    <property type="entry name" value="Homeodomain-like_sf"/>
</dbReference>
<gene>
    <name evidence="5" type="ORF">KW868_04325</name>
</gene>
<dbReference type="SMART" id="SM00342">
    <property type="entry name" value="HTH_ARAC"/>
    <property type="match status" value="1"/>
</dbReference>
<dbReference type="Proteomes" id="UP000887320">
    <property type="component" value="Unassembled WGS sequence"/>
</dbReference>
<dbReference type="GO" id="GO:0003700">
    <property type="term" value="F:DNA-binding transcription factor activity"/>
    <property type="evidence" value="ECO:0007669"/>
    <property type="project" value="InterPro"/>
</dbReference>
<evidence type="ECO:0000256" key="1">
    <source>
        <dbReference type="ARBA" id="ARBA00023015"/>
    </source>
</evidence>
<evidence type="ECO:0000259" key="4">
    <source>
        <dbReference type="PROSITE" id="PS01124"/>
    </source>
</evidence>
<dbReference type="RefSeq" id="WP_234622793.1">
    <property type="nucleotide sequence ID" value="NZ_JAHWXT010000001.1"/>
</dbReference>
<keyword evidence="1" id="KW-0805">Transcription regulation</keyword>
<name>A0A8X8GH67_ACIGI</name>
<dbReference type="PROSITE" id="PS01124">
    <property type="entry name" value="HTH_ARAC_FAMILY_2"/>
    <property type="match status" value="1"/>
</dbReference>
<dbReference type="PANTHER" id="PTHR43280">
    <property type="entry name" value="ARAC-FAMILY TRANSCRIPTIONAL REGULATOR"/>
    <property type="match status" value="1"/>
</dbReference>
<dbReference type="Gene3D" id="1.10.10.60">
    <property type="entry name" value="Homeodomain-like"/>
    <property type="match status" value="1"/>
</dbReference>
<evidence type="ECO:0000313" key="5">
    <source>
        <dbReference type="EMBL" id="MCF0263692.1"/>
    </source>
</evidence>
<organism evidence="5 6">
    <name type="scientific">Acinetobacter guillouiae</name>
    <name type="common">Acinetobacter genomosp. 11</name>
    <dbReference type="NCBI Taxonomy" id="106649"/>
    <lineage>
        <taxon>Bacteria</taxon>
        <taxon>Pseudomonadati</taxon>
        <taxon>Pseudomonadota</taxon>
        <taxon>Gammaproteobacteria</taxon>
        <taxon>Moraxellales</taxon>
        <taxon>Moraxellaceae</taxon>
        <taxon>Acinetobacter</taxon>
    </lineage>
</organism>